<dbReference type="Pfam" id="PF00238">
    <property type="entry name" value="Ribosomal_L14"/>
    <property type="match status" value="1"/>
</dbReference>
<keyword evidence="2 3" id="KW-0687">Ribonucleoprotein</keyword>
<comment type="caution">
    <text evidence="6">The sequence shown here is derived from an EMBL/GenBank/DDBJ whole genome shotgun (WGS) entry which is preliminary data.</text>
</comment>
<dbReference type="Proteomes" id="UP001314181">
    <property type="component" value="Unassembled WGS sequence"/>
</dbReference>
<keyword evidence="7" id="KW-1185">Reference proteome</keyword>
<dbReference type="NCBIfam" id="TIGR01067">
    <property type="entry name" value="rplN_bact"/>
    <property type="match status" value="1"/>
</dbReference>
<dbReference type="SMART" id="SM01374">
    <property type="entry name" value="Ribosomal_L14"/>
    <property type="match status" value="1"/>
</dbReference>
<keyword evidence="3 5" id="KW-0699">rRNA-binding</keyword>
<evidence type="ECO:0000256" key="1">
    <source>
        <dbReference type="ARBA" id="ARBA00022980"/>
    </source>
</evidence>
<dbReference type="Gene3D" id="2.40.150.20">
    <property type="entry name" value="Ribosomal protein L14"/>
    <property type="match status" value="1"/>
</dbReference>
<evidence type="ECO:0000256" key="2">
    <source>
        <dbReference type="ARBA" id="ARBA00023274"/>
    </source>
</evidence>
<dbReference type="EMBL" id="CAWVOK010000026">
    <property type="protein sequence ID" value="CAK8163252.1"/>
    <property type="molecule type" value="Genomic_DNA"/>
</dbReference>
<evidence type="ECO:0000313" key="7">
    <source>
        <dbReference type="Proteomes" id="UP001314181"/>
    </source>
</evidence>
<dbReference type="PANTHER" id="PTHR11761">
    <property type="entry name" value="50S/60S RIBOSOMAL PROTEIN L14/L23"/>
    <property type="match status" value="1"/>
</dbReference>
<dbReference type="HAMAP" id="MF_01367">
    <property type="entry name" value="Ribosomal_uL14"/>
    <property type="match status" value="1"/>
</dbReference>
<evidence type="ECO:0000313" key="6">
    <source>
        <dbReference type="EMBL" id="CAK8163252.1"/>
    </source>
</evidence>
<dbReference type="InterPro" id="IPR005745">
    <property type="entry name" value="Ribosomal_uL14_bac-type"/>
</dbReference>
<keyword evidence="3 5" id="KW-0694">RNA-binding</keyword>
<dbReference type="PANTHER" id="PTHR11761:SF3">
    <property type="entry name" value="LARGE RIBOSOMAL SUBUNIT PROTEIN UL14M"/>
    <property type="match status" value="1"/>
</dbReference>
<evidence type="ECO:0000256" key="5">
    <source>
        <dbReference type="RuleBase" id="RU003950"/>
    </source>
</evidence>
<keyword evidence="1 3" id="KW-0689">Ribosomal protein</keyword>
<proteinExistence type="inferred from homology"/>
<reference evidence="6 7" key="1">
    <citation type="submission" date="2024-01" db="EMBL/GenBank/DDBJ databases">
        <authorList>
            <person name="Kunselman E."/>
        </authorList>
    </citation>
    <scope>NUCLEOTIDE SEQUENCE [LARGE SCALE GENOMIC DNA]</scope>
    <source>
        <strain evidence="6">2 abalone samples</strain>
    </source>
</reference>
<protein>
    <recommendedName>
        <fullName evidence="3">Large ribosomal subunit protein uL14</fullName>
    </recommendedName>
</protein>
<comment type="function">
    <text evidence="3 5">Binds to 23S rRNA. Forms part of two intersubunit bridges in the 70S ribosome.</text>
</comment>
<comment type="subunit">
    <text evidence="3">Part of the 50S ribosomal subunit. Forms a cluster with proteins L3 and L19. In the 70S ribosome, L14 and L19 interact and together make contacts with the 16S rRNA in bridges B5 and B8.</text>
</comment>
<dbReference type="PROSITE" id="PS00049">
    <property type="entry name" value="RIBOSOMAL_L14"/>
    <property type="match status" value="1"/>
</dbReference>
<gene>
    <name evidence="3 6" type="primary">rplN</name>
    <name evidence="6" type="ORF">CAXC1_330012</name>
</gene>
<accession>A0ABM9N8M7</accession>
<organism evidence="6 7">
    <name type="scientific">Candidatus Xenohaliotis californiensis</name>
    <dbReference type="NCBI Taxonomy" id="84677"/>
    <lineage>
        <taxon>Bacteria</taxon>
        <taxon>Pseudomonadati</taxon>
        <taxon>Pseudomonadota</taxon>
        <taxon>Alphaproteobacteria</taxon>
        <taxon>Rickettsiales</taxon>
        <taxon>Anaplasmataceae</taxon>
        <taxon>Candidatus Xenohaliotis</taxon>
    </lineage>
</organism>
<dbReference type="InterPro" id="IPR000218">
    <property type="entry name" value="Ribosomal_uL14"/>
</dbReference>
<dbReference type="CDD" id="cd00337">
    <property type="entry name" value="Ribosomal_uL14"/>
    <property type="match status" value="1"/>
</dbReference>
<evidence type="ECO:0000256" key="4">
    <source>
        <dbReference type="RuleBase" id="RU003949"/>
    </source>
</evidence>
<dbReference type="InterPro" id="IPR019972">
    <property type="entry name" value="Ribosomal_uL14_CS"/>
</dbReference>
<dbReference type="SUPFAM" id="SSF50193">
    <property type="entry name" value="Ribosomal protein L14"/>
    <property type="match status" value="1"/>
</dbReference>
<evidence type="ECO:0000256" key="3">
    <source>
        <dbReference type="HAMAP-Rule" id="MF_01367"/>
    </source>
</evidence>
<dbReference type="InterPro" id="IPR036853">
    <property type="entry name" value="Ribosomal_uL14_sf"/>
</dbReference>
<sequence>MINIRSVLQCTDNSGAALLRCIGIPGGTGKRCAKVGDVIVVSVTSIISKRASGIVKIKKGMVHRAVIVRAAKKLVRTDGSTVSFDANAAVLVNKQFEPMATRLFGPVDRIVRRYGKIFSMAKEVI</sequence>
<dbReference type="RefSeq" id="WP_338364292.1">
    <property type="nucleotide sequence ID" value="NZ_CAWVOK010000026.1"/>
</dbReference>
<name>A0ABM9N8M7_9RICK</name>
<comment type="similarity">
    <text evidence="3 4">Belongs to the universal ribosomal protein uL14 family.</text>
</comment>